<keyword evidence="2" id="KW-0472">Membrane</keyword>
<feature type="compositionally biased region" description="Basic and acidic residues" evidence="1">
    <location>
        <begin position="81"/>
        <end position="97"/>
    </location>
</feature>
<organism evidence="3 4">
    <name type="scientific">Elysia crispata</name>
    <name type="common">lettuce slug</name>
    <dbReference type="NCBI Taxonomy" id="231223"/>
    <lineage>
        <taxon>Eukaryota</taxon>
        <taxon>Metazoa</taxon>
        <taxon>Spiralia</taxon>
        <taxon>Lophotrochozoa</taxon>
        <taxon>Mollusca</taxon>
        <taxon>Gastropoda</taxon>
        <taxon>Heterobranchia</taxon>
        <taxon>Euthyneura</taxon>
        <taxon>Panpulmonata</taxon>
        <taxon>Sacoglossa</taxon>
        <taxon>Placobranchoidea</taxon>
        <taxon>Plakobranchidae</taxon>
        <taxon>Elysia</taxon>
    </lineage>
</organism>
<dbReference type="Proteomes" id="UP001283361">
    <property type="component" value="Unassembled WGS sequence"/>
</dbReference>
<proteinExistence type="predicted"/>
<dbReference type="AlphaFoldDB" id="A0AAE1AKW8"/>
<accession>A0AAE1AKW8</accession>
<evidence type="ECO:0000256" key="1">
    <source>
        <dbReference type="SAM" id="MobiDB-lite"/>
    </source>
</evidence>
<dbReference type="EMBL" id="JAWDGP010001628">
    <property type="protein sequence ID" value="KAK3789829.1"/>
    <property type="molecule type" value="Genomic_DNA"/>
</dbReference>
<reference evidence="3" key="1">
    <citation type="journal article" date="2023" name="G3 (Bethesda)">
        <title>A reference genome for the long-term kleptoplast-retaining sea slug Elysia crispata morphotype clarki.</title>
        <authorList>
            <person name="Eastman K.E."/>
            <person name="Pendleton A.L."/>
            <person name="Shaikh M.A."/>
            <person name="Suttiyut T."/>
            <person name="Ogas R."/>
            <person name="Tomko P."/>
            <person name="Gavelis G."/>
            <person name="Widhalm J.R."/>
            <person name="Wisecaver J.H."/>
        </authorList>
    </citation>
    <scope>NUCLEOTIDE SEQUENCE</scope>
    <source>
        <strain evidence="3">ECLA1</strain>
    </source>
</reference>
<comment type="caution">
    <text evidence="3">The sequence shown here is derived from an EMBL/GenBank/DDBJ whole genome shotgun (WGS) entry which is preliminary data.</text>
</comment>
<sequence>MGVSTRLSTLERFDVDRASLISLKSRFVIRFACAQKTDGDYSRGRDYTSRGRRFKTQEIIPIFIRCVKYIGRVLPSYPPPSREDVAQPDRPGGERTPLDVGYSSHHHQSYRIDPKPRHTSALNIPFNHLLYYAMLIIAMNFCSGVAPVVVRLIFRPETYTLRTPVNKTRFESGRPHLYNLPDKTNSSKVETSTSPINNLADKGCRTS</sequence>
<keyword evidence="2" id="KW-1133">Transmembrane helix</keyword>
<keyword evidence="4" id="KW-1185">Reference proteome</keyword>
<gene>
    <name evidence="3" type="ORF">RRG08_036122</name>
</gene>
<feature type="transmembrane region" description="Helical" evidence="2">
    <location>
        <begin position="129"/>
        <end position="154"/>
    </location>
</feature>
<evidence type="ECO:0000256" key="2">
    <source>
        <dbReference type="SAM" id="Phobius"/>
    </source>
</evidence>
<protein>
    <submittedName>
        <fullName evidence="3">Uncharacterized protein</fullName>
    </submittedName>
</protein>
<keyword evidence="2" id="KW-0812">Transmembrane</keyword>
<evidence type="ECO:0000313" key="3">
    <source>
        <dbReference type="EMBL" id="KAK3789829.1"/>
    </source>
</evidence>
<evidence type="ECO:0000313" key="4">
    <source>
        <dbReference type="Proteomes" id="UP001283361"/>
    </source>
</evidence>
<feature type="compositionally biased region" description="Polar residues" evidence="1">
    <location>
        <begin position="182"/>
        <end position="197"/>
    </location>
</feature>
<feature type="region of interest" description="Disordered" evidence="1">
    <location>
        <begin position="171"/>
        <end position="207"/>
    </location>
</feature>
<feature type="region of interest" description="Disordered" evidence="1">
    <location>
        <begin position="79"/>
        <end position="114"/>
    </location>
</feature>
<name>A0AAE1AKW8_9GAST</name>